<dbReference type="PROSITE" id="PS51918">
    <property type="entry name" value="RADICAL_SAM"/>
    <property type="match status" value="1"/>
</dbReference>
<dbReference type="GO" id="GO:0046872">
    <property type="term" value="F:metal ion binding"/>
    <property type="evidence" value="ECO:0007669"/>
    <property type="project" value="UniProtKB-KW"/>
</dbReference>
<dbReference type="GO" id="GO:0051539">
    <property type="term" value="F:4 iron, 4 sulfur cluster binding"/>
    <property type="evidence" value="ECO:0007669"/>
    <property type="project" value="UniProtKB-KW"/>
</dbReference>
<name>A0A7C2TLS0_9BACT</name>
<dbReference type="PANTHER" id="PTHR30352">
    <property type="entry name" value="PYRUVATE FORMATE-LYASE-ACTIVATING ENZYME"/>
    <property type="match status" value="1"/>
</dbReference>
<dbReference type="Pfam" id="PF04055">
    <property type="entry name" value="Radical_SAM"/>
    <property type="match status" value="1"/>
</dbReference>
<gene>
    <name evidence="8" type="ORF">ENN98_07745</name>
</gene>
<dbReference type="InterPro" id="IPR007197">
    <property type="entry name" value="rSAM"/>
</dbReference>
<dbReference type="EMBL" id="DSDS01000174">
    <property type="protein sequence ID" value="HET98561.1"/>
    <property type="molecule type" value="Genomic_DNA"/>
</dbReference>
<keyword evidence="2" id="KW-0004">4Fe-4S</keyword>
<dbReference type="GO" id="GO:0003824">
    <property type="term" value="F:catalytic activity"/>
    <property type="evidence" value="ECO:0007669"/>
    <property type="project" value="InterPro"/>
</dbReference>
<keyword evidence="6" id="KW-0411">Iron-sulfur</keyword>
<reference evidence="8" key="1">
    <citation type="journal article" date="2020" name="mSystems">
        <title>Genome- and Community-Level Interaction Insights into Carbon Utilization and Element Cycling Functions of Hydrothermarchaeota in Hydrothermal Sediment.</title>
        <authorList>
            <person name="Zhou Z."/>
            <person name="Liu Y."/>
            <person name="Xu W."/>
            <person name="Pan J."/>
            <person name="Luo Z.H."/>
            <person name="Li M."/>
        </authorList>
    </citation>
    <scope>NUCLEOTIDE SEQUENCE [LARGE SCALE GENOMIC DNA]</scope>
    <source>
        <strain evidence="8">SpSt-1224</strain>
    </source>
</reference>
<evidence type="ECO:0000256" key="5">
    <source>
        <dbReference type="ARBA" id="ARBA00023004"/>
    </source>
</evidence>
<protein>
    <submittedName>
        <fullName evidence="8">Radical SAM protein</fullName>
    </submittedName>
</protein>
<dbReference type="InterPro" id="IPR034457">
    <property type="entry name" value="Organic_radical-activating"/>
</dbReference>
<evidence type="ECO:0000313" key="8">
    <source>
        <dbReference type="EMBL" id="HET98561.1"/>
    </source>
</evidence>
<dbReference type="CDD" id="cd01335">
    <property type="entry name" value="Radical_SAM"/>
    <property type="match status" value="1"/>
</dbReference>
<evidence type="ECO:0000256" key="6">
    <source>
        <dbReference type="ARBA" id="ARBA00023014"/>
    </source>
</evidence>
<dbReference type="PANTHER" id="PTHR30352:SF5">
    <property type="entry name" value="PYRUVATE FORMATE-LYASE 1-ACTIVATING ENZYME"/>
    <property type="match status" value="1"/>
</dbReference>
<dbReference type="InterPro" id="IPR058240">
    <property type="entry name" value="rSAM_sf"/>
</dbReference>
<evidence type="ECO:0000256" key="1">
    <source>
        <dbReference type="ARBA" id="ARBA00001966"/>
    </source>
</evidence>
<accession>A0A7C2TLS0</accession>
<keyword evidence="5" id="KW-0408">Iron</keyword>
<comment type="caution">
    <text evidence="8">The sequence shown here is derived from an EMBL/GenBank/DDBJ whole genome shotgun (WGS) entry which is preliminary data.</text>
</comment>
<evidence type="ECO:0000259" key="7">
    <source>
        <dbReference type="PROSITE" id="PS51918"/>
    </source>
</evidence>
<dbReference type="SFLD" id="SFLDS00029">
    <property type="entry name" value="Radical_SAM"/>
    <property type="match status" value="1"/>
</dbReference>
<comment type="cofactor">
    <cofactor evidence="1">
        <name>[4Fe-4S] cluster</name>
        <dbReference type="ChEBI" id="CHEBI:49883"/>
    </cofactor>
</comment>
<dbReference type="SMART" id="SM00729">
    <property type="entry name" value="Elp3"/>
    <property type="match status" value="1"/>
</dbReference>
<evidence type="ECO:0000256" key="2">
    <source>
        <dbReference type="ARBA" id="ARBA00022485"/>
    </source>
</evidence>
<dbReference type="SFLD" id="SFLDG01109">
    <property type="entry name" value="Uncharacterised_Radical_SAM_Su"/>
    <property type="match status" value="1"/>
</dbReference>
<dbReference type="Proteomes" id="UP000885986">
    <property type="component" value="Unassembled WGS sequence"/>
</dbReference>
<keyword evidence="3" id="KW-0949">S-adenosyl-L-methionine</keyword>
<dbReference type="SUPFAM" id="SSF102114">
    <property type="entry name" value="Radical SAM enzymes"/>
    <property type="match status" value="1"/>
</dbReference>
<dbReference type="Gene3D" id="3.20.20.70">
    <property type="entry name" value="Aldolase class I"/>
    <property type="match status" value="1"/>
</dbReference>
<dbReference type="InterPro" id="IPR006638">
    <property type="entry name" value="Elp3/MiaA/NifB-like_rSAM"/>
</dbReference>
<dbReference type="AlphaFoldDB" id="A0A7C2TLS0"/>
<organism evidence="8">
    <name type="scientific">Desulfurivibrio alkaliphilus</name>
    <dbReference type="NCBI Taxonomy" id="427923"/>
    <lineage>
        <taxon>Bacteria</taxon>
        <taxon>Pseudomonadati</taxon>
        <taxon>Thermodesulfobacteriota</taxon>
        <taxon>Desulfobulbia</taxon>
        <taxon>Desulfobulbales</taxon>
        <taxon>Desulfobulbaceae</taxon>
        <taxon>Desulfurivibrio</taxon>
    </lineage>
</organism>
<feature type="domain" description="Radical SAM core" evidence="7">
    <location>
        <begin position="190"/>
        <end position="416"/>
    </location>
</feature>
<evidence type="ECO:0000256" key="4">
    <source>
        <dbReference type="ARBA" id="ARBA00022723"/>
    </source>
</evidence>
<dbReference type="InterPro" id="IPR013785">
    <property type="entry name" value="Aldolase_TIM"/>
</dbReference>
<keyword evidence="4" id="KW-0479">Metal-binding</keyword>
<proteinExistence type="predicted"/>
<evidence type="ECO:0000256" key="3">
    <source>
        <dbReference type="ARBA" id="ARBA00022691"/>
    </source>
</evidence>
<sequence length="432" mass="48327">MSRPSRPHKIPSLVYADAAGRVKDLPDLLLAGRSGRDFKLPTLETLIPLPAGSELFVLPDRHPVGFDPVSGEPLLLEEDPEQPGAPAQAVAAFMAPAHTSILWAAYRKANDQAPALPLFAYTAVGWHRGRFWVCAWRSDSDRRQEPNRYRPQEIARQTRRRLAARPNNRLIQHLGKCSLTYGCPAAVNYFMDRWEAPLPTSPSCNARCLGCISLQPSGCCPSTQERIAFVPTPAEIAEIATSHLEKTGHVVSFGQGCEGEPLLQAAVIAEAITSIRRRTRRGRINCNTNAGRPEAVERLSAAGLDAIRISLNSAQERYHQRYYRPLDFNLTQVKESIDLMKRDGKFVSLNYFVLPGFSDDPAEFSALCELIARHRPDFIQLRNLNMDMDWYLDALDFQPTGPAMGIAAWHRALRQKFPDLEFGYFNPPGKQE</sequence>